<feature type="domain" description="MaoC-like" evidence="1">
    <location>
        <begin position="8"/>
        <end position="110"/>
    </location>
</feature>
<dbReference type="InterPro" id="IPR002539">
    <property type="entry name" value="MaoC-like_dom"/>
</dbReference>
<dbReference type="RefSeq" id="WP_285934450.1">
    <property type="nucleotide sequence ID" value="NZ_JASTZU010000063.1"/>
</dbReference>
<dbReference type="PANTHER" id="PTHR43664:SF1">
    <property type="entry name" value="BETA-METHYLMALYL-COA DEHYDRATASE"/>
    <property type="match status" value="1"/>
</dbReference>
<reference evidence="2 3" key="1">
    <citation type="submission" date="2023-06" db="EMBL/GenBank/DDBJ databases">
        <title>Aquibacillus rhizosphaerae LR5S19.</title>
        <authorList>
            <person name="Sun J.-Q."/>
        </authorList>
    </citation>
    <scope>NUCLEOTIDE SEQUENCE [LARGE SCALE GENOMIC DNA]</scope>
    <source>
        <strain evidence="2 3">LR5S19</strain>
    </source>
</reference>
<accession>A0ABT7LCJ3</accession>
<dbReference type="Gene3D" id="3.10.129.10">
    <property type="entry name" value="Hotdog Thioesterase"/>
    <property type="match status" value="1"/>
</dbReference>
<dbReference type="InterPro" id="IPR029069">
    <property type="entry name" value="HotDog_dom_sf"/>
</dbReference>
<organism evidence="2 3">
    <name type="scientific">Aquibacillus rhizosphaerae</name>
    <dbReference type="NCBI Taxonomy" id="3051431"/>
    <lineage>
        <taxon>Bacteria</taxon>
        <taxon>Bacillati</taxon>
        <taxon>Bacillota</taxon>
        <taxon>Bacilli</taxon>
        <taxon>Bacillales</taxon>
        <taxon>Bacillaceae</taxon>
        <taxon>Aquibacillus</taxon>
    </lineage>
</organism>
<dbReference type="EMBL" id="JASTZU010000063">
    <property type="protein sequence ID" value="MDL4843154.1"/>
    <property type="molecule type" value="Genomic_DNA"/>
</dbReference>
<dbReference type="SUPFAM" id="SSF54637">
    <property type="entry name" value="Thioesterase/thiol ester dehydrase-isomerase"/>
    <property type="match status" value="1"/>
</dbReference>
<name>A0ABT7LCJ3_9BACI</name>
<comment type="caution">
    <text evidence="2">The sequence shown here is derived from an EMBL/GenBank/DDBJ whole genome shotgun (WGS) entry which is preliminary data.</text>
</comment>
<dbReference type="Pfam" id="PF01575">
    <property type="entry name" value="MaoC_dehydratas"/>
    <property type="match status" value="1"/>
</dbReference>
<evidence type="ECO:0000313" key="3">
    <source>
        <dbReference type="Proteomes" id="UP001235343"/>
    </source>
</evidence>
<evidence type="ECO:0000313" key="2">
    <source>
        <dbReference type="EMBL" id="MDL4843154.1"/>
    </source>
</evidence>
<gene>
    <name evidence="2" type="ORF">QQS35_22195</name>
</gene>
<dbReference type="PANTHER" id="PTHR43664">
    <property type="entry name" value="MONOAMINE OXIDASE-RELATED"/>
    <property type="match status" value="1"/>
</dbReference>
<dbReference type="Proteomes" id="UP001235343">
    <property type="component" value="Unassembled WGS sequence"/>
</dbReference>
<keyword evidence="3" id="KW-1185">Reference proteome</keyword>
<dbReference type="InterPro" id="IPR052342">
    <property type="entry name" value="MCH/BMMD"/>
</dbReference>
<protein>
    <submittedName>
        <fullName evidence="2">MaoC/PaaZ C-terminal domain-containing protein</fullName>
    </submittedName>
</protein>
<evidence type="ECO:0000259" key="1">
    <source>
        <dbReference type="Pfam" id="PF01575"/>
    </source>
</evidence>
<proteinExistence type="predicted"/>
<sequence length="144" mass="16315">MYIEELEVGQQFKLEPVKVVEEDVINFAKKYDPQRIHMDPEYAKKGMFKGIIASGYQTIGLVWAKWIEAGILGDEIIAGTGVDKIRWLKPVYPNDTLIGEVEVKNIQPSSRGGRGRATFRFEIGNQRNESVTTFEIDVLLKAKV</sequence>